<evidence type="ECO:0000313" key="4">
    <source>
        <dbReference type="Proteomes" id="UP000218811"/>
    </source>
</evidence>
<keyword evidence="4" id="KW-1185">Reference proteome</keyword>
<dbReference type="Proteomes" id="UP000218811">
    <property type="component" value="Unassembled WGS sequence"/>
</dbReference>
<dbReference type="STRING" id="742152.A0A2H3JJS6"/>
<gene>
    <name evidence="3" type="ORF">WOLCODRAFT_137910</name>
</gene>
<dbReference type="AlphaFoldDB" id="A0A2H3JJS6"/>
<feature type="region of interest" description="Disordered" evidence="1">
    <location>
        <begin position="312"/>
        <end position="351"/>
    </location>
</feature>
<keyword evidence="2" id="KW-0472">Membrane</keyword>
<keyword evidence="2" id="KW-0812">Transmembrane</keyword>
<dbReference type="OMA" id="HRWESAE"/>
<dbReference type="EMBL" id="KB468124">
    <property type="protein sequence ID" value="PCH42432.1"/>
    <property type="molecule type" value="Genomic_DNA"/>
</dbReference>
<feature type="compositionally biased region" description="Polar residues" evidence="1">
    <location>
        <begin position="316"/>
        <end position="343"/>
    </location>
</feature>
<evidence type="ECO:0000256" key="1">
    <source>
        <dbReference type="SAM" id="MobiDB-lite"/>
    </source>
</evidence>
<feature type="region of interest" description="Disordered" evidence="1">
    <location>
        <begin position="72"/>
        <end position="91"/>
    </location>
</feature>
<dbReference type="OrthoDB" id="2670057at2759"/>
<feature type="region of interest" description="Disordered" evidence="1">
    <location>
        <begin position="139"/>
        <end position="160"/>
    </location>
</feature>
<reference evidence="3 4" key="1">
    <citation type="journal article" date="2012" name="Science">
        <title>The Paleozoic origin of enzymatic lignin decomposition reconstructed from 31 fungal genomes.</title>
        <authorList>
            <person name="Floudas D."/>
            <person name="Binder M."/>
            <person name="Riley R."/>
            <person name="Barry K."/>
            <person name="Blanchette R.A."/>
            <person name="Henrissat B."/>
            <person name="Martinez A.T."/>
            <person name="Otillar R."/>
            <person name="Spatafora J.W."/>
            <person name="Yadav J.S."/>
            <person name="Aerts A."/>
            <person name="Benoit I."/>
            <person name="Boyd A."/>
            <person name="Carlson A."/>
            <person name="Copeland A."/>
            <person name="Coutinho P.M."/>
            <person name="de Vries R.P."/>
            <person name="Ferreira P."/>
            <person name="Findley K."/>
            <person name="Foster B."/>
            <person name="Gaskell J."/>
            <person name="Glotzer D."/>
            <person name="Gorecki P."/>
            <person name="Heitman J."/>
            <person name="Hesse C."/>
            <person name="Hori C."/>
            <person name="Igarashi K."/>
            <person name="Jurgens J.A."/>
            <person name="Kallen N."/>
            <person name="Kersten P."/>
            <person name="Kohler A."/>
            <person name="Kuees U."/>
            <person name="Kumar T.K.A."/>
            <person name="Kuo A."/>
            <person name="LaButti K."/>
            <person name="Larrondo L.F."/>
            <person name="Lindquist E."/>
            <person name="Ling A."/>
            <person name="Lombard V."/>
            <person name="Lucas S."/>
            <person name="Lundell T."/>
            <person name="Martin R."/>
            <person name="McLaughlin D.J."/>
            <person name="Morgenstern I."/>
            <person name="Morin E."/>
            <person name="Murat C."/>
            <person name="Nagy L.G."/>
            <person name="Nolan M."/>
            <person name="Ohm R.A."/>
            <person name="Patyshakuliyeva A."/>
            <person name="Rokas A."/>
            <person name="Ruiz-Duenas F.J."/>
            <person name="Sabat G."/>
            <person name="Salamov A."/>
            <person name="Samejima M."/>
            <person name="Schmutz J."/>
            <person name="Slot J.C."/>
            <person name="St John F."/>
            <person name="Stenlid J."/>
            <person name="Sun H."/>
            <person name="Sun S."/>
            <person name="Syed K."/>
            <person name="Tsang A."/>
            <person name="Wiebenga A."/>
            <person name="Young D."/>
            <person name="Pisabarro A."/>
            <person name="Eastwood D.C."/>
            <person name="Martin F."/>
            <person name="Cullen D."/>
            <person name="Grigoriev I.V."/>
            <person name="Hibbett D.S."/>
        </authorList>
    </citation>
    <scope>NUCLEOTIDE SEQUENCE [LARGE SCALE GENOMIC DNA]</scope>
    <source>
        <strain evidence="3 4">MD-104</strain>
    </source>
</reference>
<evidence type="ECO:0000256" key="2">
    <source>
        <dbReference type="SAM" id="Phobius"/>
    </source>
</evidence>
<feature type="transmembrane region" description="Helical" evidence="2">
    <location>
        <begin position="99"/>
        <end position="126"/>
    </location>
</feature>
<organism evidence="3 4">
    <name type="scientific">Wolfiporia cocos (strain MD-104)</name>
    <name type="common">Brown rot fungus</name>
    <dbReference type="NCBI Taxonomy" id="742152"/>
    <lineage>
        <taxon>Eukaryota</taxon>
        <taxon>Fungi</taxon>
        <taxon>Dikarya</taxon>
        <taxon>Basidiomycota</taxon>
        <taxon>Agaricomycotina</taxon>
        <taxon>Agaricomycetes</taxon>
        <taxon>Polyporales</taxon>
        <taxon>Phaeolaceae</taxon>
        <taxon>Wolfiporia</taxon>
    </lineage>
</organism>
<keyword evidence="2" id="KW-1133">Transmembrane helix</keyword>
<evidence type="ECO:0000313" key="3">
    <source>
        <dbReference type="EMBL" id="PCH42432.1"/>
    </source>
</evidence>
<protein>
    <submittedName>
        <fullName evidence="3">Uncharacterized protein</fullName>
    </submittedName>
</protein>
<name>A0A2H3JJS6_WOLCO</name>
<accession>A0A2H3JJS6</accession>
<sequence length="455" mass="48365">MRVPYRHLQQKRQLADGIITGLPTGSGFSGISAIASDASLKASSLILNSATTSAPEVTYNIASGRVTISSPATTTAAPTSSSVSASASASSDLSGGSTIAVGTVIGACVGAFAGFGLLLCIFFQFYKRAIKNAAKRSAGGDKWKKLGDGASGSSDNTRDMEEKHLGGMFKKSSPSIRTARTKFSDDDHGYDLPQVEFSKYHPHLAEELAVGYPKRPFAGEAAHRSDSGTSWDGSTMRDDSFLSMRSGRVDSGTISPTIGFAKTTPAAESSPVHRWESAEVLTMEEANAAGAHEVQNPFADVAEQRRSVGNPFFNAQEMQRTGTRSRSNSHASRTSRNRASTFSDARARQSERMSNPFADIQEVPVFRVAPPPPAHSHSASVASGQSGNMFGEHAMKSLIDALDLTQEEVEERLRAVSMHGSTFLRLSGVSGLDDDAEITTVREFPMPPADAHVKP</sequence>
<proteinExistence type="predicted"/>